<dbReference type="STRING" id="573508.A0A1E3BGD7"/>
<keyword evidence="3 8" id="KW-0863">Zinc-finger</keyword>
<evidence type="ECO:0000256" key="7">
    <source>
        <dbReference type="ARBA" id="ARBA00023242"/>
    </source>
</evidence>
<dbReference type="GO" id="GO:0008270">
    <property type="term" value="F:zinc ion binding"/>
    <property type="evidence" value="ECO:0007669"/>
    <property type="project" value="UniProtKB-KW"/>
</dbReference>
<dbReference type="GO" id="GO:0006357">
    <property type="term" value="P:regulation of transcription by RNA polymerase II"/>
    <property type="evidence" value="ECO:0007669"/>
    <property type="project" value="TreeGrafter"/>
</dbReference>
<comment type="subcellular location">
    <subcellularLocation>
        <location evidence="1">Nucleus</location>
    </subcellularLocation>
</comment>
<dbReference type="GO" id="GO:0005634">
    <property type="term" value="C:nucleus"/>
    <property type="evidence" value="ECO:0007669"/>
    <property type="project" value="UniProtKB-SubCell"/>
</dbReference>
<feature type="compositionally biased region" description="Polar residues" evidence="9">
    <location>
        <begin position="363"/>
        <end position="379"/>
    </location>
</feature>
<dbReference type="InterPro" id="IPR051061">
    <property type="entry name" value="Zinc_finger_trans_reg"/>
</dbReference>
<dbReference type="PANTHER" id="PTHR46179:SF13">
    <property type="entry name" value="C2H2-TYPE DOMAIN-CONTAINING PROTEIN"/>
    <property type="match status" value="1"/>
</dbReference>
<evidence type="ECO:0000256" key="8">
    <source>
        <dbReference type="PROSITE-ProRule" id="PRU00042"/>
    </source>
</evidence>
<evidence type="ECO:0000313" key="12">
    <source>
        <dbReference type="Proteomes" id="UP000094569"/>
    </source>
</evidence>
<feature type="region of interest" description="Disordered" evidence="9">
    <location>
        <begin position="719"/>
        <end position="768"/>
    </location>
</feature>
<feature type="compositionally biased region" description="Acidic residues" evidence="9">
    <location>
        <begin position="687"/>
        <end position="697"/>
    </location>
</feature>
<feature type="region of interest" description="Disordered" evidence="9">
    <location>
        <begin position="488"/>
        <end position="507"/>
    </location>
</feature>
<dbReference type="AlphaFoldDB" id="A0A1E3BGD7"/>
<accession>A0A1E3BGD7</accession>
<feature type="compositionally biased region" description="Low complexity" evidence="9">
    <location>
        <begin position="127"/>
        <end position="142"/>
    </location>
</feature>
<keyword evidence="12" id="KW-1185">Reference proteome</keyword>
<feature type="compositionally biased region" description="Basic and acidic residues" evidence="9">
    <location>
        <begin position="409"/>
        <end position="424"/>
    </location>
</feature>
<keyword evidence="7" id="KW-0539">Nucleus</keyword>
<protein>
    <recommendedName>
        <fullName evidence="10">C2H2-type domain-containing protein</fullName>
    </recommendedName>
</protein>
<evidence type="ECO:0000256" key="1">
    <source>
        <dbReference type="ARBA" id="ARBA00004123"/>
    </source>
</evidence>
<evidence type="ECO:0000256" key="9">
    <source>
        <dbReference type="SAM" id="MobiDB-lite"/>
    </source>
</evidence>
<feature type="compositionally biased region" description="Acidic residues" evidence="9">
    <location>
        <begin position="748"/>
        <end position="759"/>
    </location>
</feature>
<keyword evidence="2" id="KW-0479">Metal-binding</keyword>
<dbReference type="VEuPathDB" id="FungiDB:SI65_04837"/>
<feature type="compositionally biased region" description="Polar residues" evidence="9">
    <location>
        <begin position="143"/>
        <end position="194"/>
    </location>
</feature>
<dbReference type="PROSITE" id="PS50157">
    <property type="entry name" value="ZINC_FINGER_C2H2_2"/>
    <property type="match status" value="2"/>
</dbReference>
<evidence type="ECO:0000313" key="11">
    <source>
        <dbReference type="EMBL" id="ODM19851.1"/>
    </source>
</evidence>
<dbReference type="PROSITE" id="PS00028">
    <property type="entry name" value="ZINC_FINGER_C2H2_1"/>
    <property type="match status" value="1"/>
</dbReference>
<feature type="region of interest" description="Disordered" evidence="9">
    <location>
        <begin position="672"/>
        <end position="702"/>
    </location>
</feature>
<evidence type="ECO:0000259" key="10">
    <source>
        <dbReference type="PROSITE" id="PS50157"/>
    </source>
</evidence>
<dbReference type="InterPro" id="IPR036236">
    <property type="entry name" value="Znf_C2H2_sf"/>
</dbReference>
<feature type="compositionally biased region" description="Polar residues" evidence="9">
    <location>
        <begin position="391"/>
        <end position="403"/>
    </location>
</feature>
<name>A0A1E3BGD7_ASPCR</name>
<reference evidence="11 12" key="1">
    <citation type="journal article" date="2016" name="BMC Genomics">
        <title>Comparative genomic and transcriptomic analyses of the Fuzhuan brick tea-fermentation fungus Aspergillus cristatus.</title>
        <authorList>
            <person name="Ge Y."/>
            <person name="Wang Y."/>
            <person name="Liu Y."/>
            <person name="Tan Y."/>
            <person name="Ren X."/>
            <person name="Zhang X."/>
            <person name="Hyde K.D."/>
            <person name="Liu Y."/>
            <person name="Liu Z."/>
        </authorList>
    </citation>
    <scope>NUCLEOTIDE SEQUENCE [LARGE SCALE GENOMIC DNA]</scope>
    <source>
        <strain evidence="11 12">GZAAS20.1005</strain>
    </source>
</reference>
<feature type="domain" description="C2H2-type" evidence="10">
    <location>
        <begin position="510"/>
        <end position="537"/>
    </location>
</feature>
<dbReference type="InterPro" id="IPR013087">
    <property type="entry name" value="Znf_C2H2_type"/>
</dbReference>
<dbReference type="EMBL" id="JXNT01000004">
    <property type="protein sequence ID" value="ODM19851.1"/>
    <property type="molecule type" value="Genomic_DNA"/>
</dbReference>
<sequence>MTAQASSRIWASSGHDLQGIMPASSSHDDPIDFTLGDPTALLGLHLGSDPTAIAHTHTSIPQCLPSHPQLLSSPITASPDLSQHSDPRRYWDAWNPLLVTNPQPLFNLPPVPTDLRPTYSYQRSTPSESASQYNSSLQSSDSGYKTRSTTTASSYAVDTASSPQLASPQSLESAGESCSSPDQDNQEGTVQSGSGPEYIKCDHPNCKWSGRCPSDKRKHEARHKKLFKCDEPNCARREGFGTINDLARHKKCVHKKEPMRGPKVIYMCFGQNCTRKDKMWPRLDNFKQHLTRMHGNEDAAELLKKSEEWYQEYVKTQTAIPDGLPRNDMGFFGRQDSCTAVIPSQTVTSSDFQWSLESETSKTVISESSHGTASLQSSPVAPPMQSPLHDQATTQSPLLKSNDQPPPRMKTDSIRSTETARDRNVGTIVTEAAGSVINAMSKLMDRNQHRQQQQLDEGVDMMNPNSELCGRKKELLQKIFAAALDQLSSDQSATKVPSDPQPEAGKESWFTCTHCPKRTRLRCEMKKHQKRHERPYGCTFNGCNKTFGSKADWKRHESSQHFHLQGWRCTMPDPDNSHVTCARFFDQQEVYVQHLREQHCEDEDVVQMAMKNSYLDPNGQEQYWCGFCRDIIRLRSRGLAARNERFNHIDSQHIKKGQRIGDWLPLSGHMTKKQHTDTEYDTRATSDEDYEEDDDDDSPRSTCLWDRMSYDGSGKAISVQRNDIGLKKRRRVSPGTDSRKSRRRNSVEDSDCDSTECDYLEPVPELFS</sequence>
<gene>
    <name evidence="11" type="ORF">SI65_04837</name>
</gene>
<evidence type="ECO:0000256" key="4">
    <source>
        <dbReference type="ARBA" id="ARBA00022833"/>
    </source>
</evidence>
<feature type="region of interest" description="Disordered" evidence="9">
    <location>
        <begin position="116"/>
        <end position="196"/>
    </location>
</feature>
<keyword evidence="6" id="KW-0804">Transcription</keyword>
<feature type="compositionally biased region" description="Basic and acidic residues" evidence="9">
    <location>
        <begin position="674"/>
        <end position="686"/>
    </location>
</feature>
<dbReference type="SMART" id="SM00355">
    <property type="entry name" value="ZnF_C2H2"/>
    <property type="match status" value="6"/>
</dbReference>
<evidence type="ECO:0000256" key="3">
    <source>
        <dbReference type="ARBA" id="ARBA00022771"/>
    </source>
</evidence>
<keyword evidence="5" id="KW-0805">Transcription regulation</keyword>
<dbReference type="OrthoDB" id="6077919at2759"/>
<evidence type="ECO:0000256" key="5">
    <source>
        <dbReference type="ARBA" id="ARBA00023015"/>
    </source>
</evidence>
<proteinExistence type="predicted"/>
<dbReference type="SUPFAM" id="SSF57667">
    <property type="entry name" value="beta-beta-alpha zinc fingers"/>
    <property type="match status" value="1"/>
</dbReference>
<organism evidence="11 12">
    <name type="scientific">Aspergillus cristatus</name>
    <name type="common">Chinese Fuzhuan brick tea-fermentation fungus</name>
    <name type="synonym">Eurotium cristatum</name>
    <dbReference type="NCBI Taxonomy" id="573508"/>
    <lineage>
        <taxon>Eukaryota</taxon>
        <taxon>Fungi</taxon>
        <taxon>Dikarya</taxon>
        <taxon>Ascomycota</taxon>
        <taxon>Pezizomycotina</taxon>
        <taxon>Eurotiomycetes</taxon>
        <taxon>Eurotiomycetidae</taxon>
        <taxon>Eurotiales</taxon>
        <taxon>Aspergillaceae</taxon>
        <taxon>Aspergillus</taxon>
        <taxon>Aspergillus subgen. Aspergillus</taxon>
    </lineage>
</organism>
<keyword evidence="4" id="KW-0862">Zinc</keyword>
<dbReference type="PANTHER" id="PTHR46179">
    <property type="entry name" value="ZINC FINGER PROTEIN"/>
    <property type="match status" value="1"/>
</dbReference>
<feature type="domain" description="C2H2-type" evidence="10">
    <location>
        <begin position="536"/>
        <end position="561"/>
    </location>
</feature>
<evidence type="ECO:0000256" key="6">
    <source>
        <dbReference type="ARBA" id="ARBA00023163"/>
    </source>
</evidence>
<dbReference type="Proteomes" id="UP000094569">
    <property type="component" value="Unassembled WGS sequence"/>
</dbReference>
<dbReference type="Gene3D" id="3.30.160.60">
    <property type="entry name" value="Classic Zinc Finger"/>
    <property type="match status" value="1"/>
</dbReference>
<feature type="region of interest" description="Disordered" evidence="9">
    <location>
        <begin position="363"/>
        <end position="427"/>
    </location>
</feature>
<evidence type="ECO:0000256" key="2">
    <source>
        <dbReference type="ARBA" id="ARBA00022723"/>
    </source>
</evidence>
<comment type="caution">
    <text evidence="11">The sequence shown here is derived from an EMBL/GenBank/DDBJ whole genome shotgun (WGS) entry which is preliminary data.</text>
</comment>